<keyword evidence="3" id="KW-0963">Cytoplasm</keyword>
<comment type="catalytic activity">
    <reaction evidence="3">
        <text>N-terminal L-alanyl-[ribosomal protein bS18] + acetyl-CoA = N-terminal N(alpha)-acetyl-L-alanyl-[ribosomal protein bS18] + CoA + H(+)</text>
        <dbReference type="Rhea" id="RHEA:43756"/>
        <dbReference type="Rhea" id="RHEA-COMP:10676"/>
        <dbReference type="Rhea" id="RHEA-COMP:10677"/>
        <dbReference type="ChEBI" id="CHEBI:15378"/>
        <dbReference type="ChEBI" id="CHEBI:57287"/>
        <dbReference type="ChEBI" id="CHEBI:57288"/>
        <dbReference type="ChEBI" id="CHEBI:64718"/>
        <dbReference type="ChEBI" id="CHEBI:83683"/>
        <dbReference type="EC" id="2.3.1.266"/>
    </reaction>
</comment>
<name>A0ABP9PHR6_9ACTN</name>
<keyword evidence="2" id="KW-0012">Acyltransferase</keyword>
<dbReference type="InterPro" id="IPR016181">
    <property type="entry name" value="Acyl_CoA_acyltransferase"/>
</dbReference>
<comment type="function">
    <text evidence="3">Acetylates the N-terminal alanine of ribosomal protein bS18.</text>
</comment>
<proteinExistence type="inferred from homology"/>
<reference evidence="6" key="1">
    <citation type="journal article" date="2019" name="Int. J. Syst. Evol. Microbiol.">
        <title>The Global Catalogue of Microorganisms (GCM) 10K type strain sequencing project: providing services to taxonomists for standard genome sequencing and annotation.</title>
        <authorList>
            <consortium name="The Broad Institute Genomics Platform"/>
            <consortium name="The Broad Institute Genome Sequencing Center for Infectious Disease"/>
            <person name="Wu L."/>
            <person name="Ma J."/>
        </authorList>
    </citation>
    <scope>NUCLEOTIDE SEQUENCE [LARGE SCALE GENOMIC DNA]</scope>
    <source>
        <strain evidence="6">JCM 18459</strain>
    </source>
</reference>
<dbReference type="PANTHER" id="PTHR43877">
    <property type="entry name" value="AMINOALKYLPHOSPHONATE N-ACETYLTRANSFERASE-RELATED-RELATED"/>
    <property type="match status" value="1"/>
</dbReference>
<dbReference type="Proteomes" id="UP001500221">
    <property type="component" value="Unassembled WGS sequence"/>
</dbReference>
<dbReference type="EC" id="2.3.1.266" evidence="3"/>
<comment type="subcellular location">
    <subcellularLocation>
        <location evidence="3">Cytoplasm</location>
    </subcellularLocation>
</comment>
<dbReference type="PROSITE" id="PS51186">
    <property type="entry name" value="GNAT"/>
    <property type="match status" value="1"/>
</dbReference>
<sequence length="150" mass="15756">MSDPVVRRATPDDADAVAALEAEALGRDAWSPGLVAAGVSGEVPTVTYLVAEVDGVLAGYAVGSVAGDLAELQRIAVGAGHRRRGLASVLLEALVDLARDGGADRLLLEVREDNHGAAAFYAARGFTEIDRRRRYYRDGATAVVLLREIA</sequence>
<protein>
    <recommendedName>
        <fullName evidence="3">[Ribosomal protein bS18]-alanine N-acetyltransferase</fullName>
        <ecNumber evidence="3">2.3.1.266</ecNumber>
    </recommendedName>
</protein>
<evidence type="ECO:0000256" key="2">
    <source>
        <dbReference type="ARBA" id="ARBA00023315"/>
    </source>
</evidence>
<comment type="similarity">
    <text evidence="3">Belongs to the acetyltransferase family. RimI subfamily.</text>
</comment>
<evidence type="ECO:0000313" key="6">
    <source>
        <dbReference type="Proteomes" id="UP001500221"/>
    </source>
</evidence>
<dbReference type="SUPFAM" id="SSF55729">
    <property type="entry name" value="Acyl-CoA N-acyltransferases (Nat)"/>
    <property type="match status" value="1"/>
</dbReference>
<keyword evidence="1" id="KW-0808">Transferase</keyword>
<dbReference type="RefSeq" id="WP_345456992.1">
    <property type="nucleotide sequence ID" value="NZ_BAABKG010000002.1"/>
</dbReference>
<dbReference type="EMBL" id="BAABKG010000002">
    <property type="protein sequence ID" value="GAA5146358.1"/>
    <property type="molecule type" value="Genomic_DNA"/>
</dbReference>
<keyword evidence="6" id="KW-1185">Reference proteome</keyword>
<comment type="caution">
    <text evidence="5">The sequence shown here is derived from an EMBL/GenBank/DDBJ whole genome shotgun (WGS) entry which is preliminary data.</text>
</comment>
<dbReference type="NCBIfam" id="TIGR01575">
    <property type="entry name" value="rimI"/>
    <property type="match status" value="1"/>
</dbReference>
<dbReference type="Pfam" id="PF00583">
    <property type="entry name" value="Acetyltransf_1"/>
    <property type="match status" value="1"/>
</dbReference>
<evidence type="ECO:0000256" key="3">
    <source>
        <dbReference type="RuleBase" id="RU363094"/>
    </source>
</evidence>
<evidence type="ECO:0000313" key="5">
    <source>
        <dbReference type="EMBL" id="GAA5146358.1"/>
    </source>
</evidence>
<dbReference type="Gene3D" id="3.40.630.30">
    <property type="match status" value="1"/>
</dbReference>
<feature type="domain" description="N-acetyltransferase" evidence="4">
    <location>
        <begin position="4"/>
        <end position="150"/>
    </location>
</feature>
<organism evidence="5 6">
    <name type="scientific">Nocardioides marinquilinus</name>
    <dbReference type="NCBI Taxonomy" id="1210400"/>
    <lineage>
        <taxon>Bacteria</taxon>
        <taxon>Bacillati</taxon>
        <taxon>Actinomycetota</taxon>
        <taxon>Actinomycetes</taxon>
        <taxon>Propionibacteriales</taxon>
        <taxon>Nocardioidaceae</taxon>
        <taxon>Nocardioides</taxon>
    </lineage>
</organism>
<gene>
    <name evidence="5" type="ORF">GCM10023340_17160</name>
</gene>
<evidence type="ECO:0000259" key="4">
    <source>
        <dbReference type="PROSITE" id="PS51186"/>
    </source>
</evidence>
<dbReference type="InterPro" id="IPR000182">
    <property type="entry name" value="GNAT_dom"/>
</dbReference>
<dbReference type="InterPro" id="IPR006464">
    <property type="entry name" value="AcTrfase_RimI/Ard1"/>
</dbReference>
<accession>A0ABP9PHR6</accession>
<evidence type="ECO:0000256" key="1">
    <source>
        <dbReference type="ARBA" id="ARBA00022679"/>
    </source>
</evidence>
<dbReference type="InterPro" id="IPR050832">
    <property type="entry name" value="Bact_Acetyltransf"/>
</dbReference>
<dbReference type="CDD" id="cd04301">
    <property type="entry name" value="NAT_SF"/>
    <property type="match status" value="1"/>
</dbReference>